<dbReference type="InterPro" id="IPR056823">
    <property type="entry name" value="TEN-like_YD-shell"/>
</dbReference>
<dbReference type="Pfam" id="PF05593">
    <property type="entry name" value="RHS_repeat"/>
    <property type="match status" value="1"/>
</dbReference>
<feature type="non-terminal residue" evidence="3">
    <location>
        <position position="341"/>
    </location>
</feature>
<dbReference type="PANTHER" id="PTHR32305">
    <property type="match status" value="1"/>
</dbReference>
<comment type="caution">
    <text evidence="3">The sequence shown here is derived from an EMBL/GenBank/DDBJ whole genome shotgun (WGS) entry which is preliminary data.</text>
</comment>
<accession>A0A0F9ASC1</accession>
<evidence type="ECO:0000259" key="2">
    <source>
        <dbReference type="Pfam" id="PF25023"/>
    </source>
</evidence>
<dbReference type="PANTHER" id="PTHR32305:SF15">
    <property type="entry name" value="PROTEIN RHSA-RELATED"/>
    <property type="match status" value="1"/>
</dbReference>
<dbReference type="InterPro" id="IPR006530">
    <property type="entry name" value="YD"/>
</dbReference>
<name>A0A0F9ASC1_9ZZZZ</name>
<sequence length="341" mass="38167">MCLACHALITLGLSVIRRLERISYPGGRWLEFTYDLAGRRASSLDQLGHRLDYHYDAAGRLESITDTTAAEIVRYHYDASGRHERKDLGNGVYTTYQYDPAGQLLRLDNYAPDDSELSHFHYTYDMLGRRTSMDTHYGLWTYEYDDIGQLTHAVLDSSDPQIPDQDLTYVYDALGNRISTIVNGETAEYTTNNMNQYIQVDDTTYEFDADGNLIREISPDGTTTYTYDDENRLVGVSSSEGDWEYAYDGFGNRVATTENGQTTRYVIDPIGLGNVVGEYDAAGSLIAHYDHGFDLLSRINAAGTPAYYTFDAIGSTSELIDPAGVASNTYAYDPFGVSLHR</sequence>
<dbReference type="EMBL" id="LAZR01056024">
    <property type="protein sequence ID" value="KKK75076.1"/>
    <property type="molecule type" value="Genomic_DNA"/>
</dbReference>
<dbReference type="InterPro" id="IPR050708">
    <property type="entry name" value="T6SS_VgrG/RHS"/>
</dbReference>
<dbReference type="Pfam" id="PF25023">
    <property type="entry name" value="TEN_YD-shell"/>
    <property type="match status" value="1"/>
</dbReference>
<organism evidence="3">
    <name type="scientific">marine sediment metagenome</name>
    <dbReference type="NCBI Taxonomy" id="412755"/>
    <lineage>
        <taxon>unclassified sequences</taxon>
        <taxon>metagenomes</taxon>
        <taxon>ecological metagenomes</taxon>
    </lineage>
</organism>
<dbReference type="NCBIfam" id="TIGR01643">
    <property type="entry name" value="YD_repeat_2x"/>
    <property type="match status" value="3"/>
</dbReference>
<dbReference type="Gene3D" id="2.180.10.10">
    <property type="entry name" value="RHS repeat-associated core"/>
    <property type="match status" value="1"/>
</dbReference>
<proteinExistence type="predicted"/>
<evidence type="ECO:0000256" key="1">
    <source>
        <dbReference type="ARBA" id="ARBA00022737"/>
    </source>
</evidence>
<reference evidence="3" key="1">
    <citation type="journal article" date="2015" name="Nature">
        <title>Complex archaea that bridge the gap between prokaryotes and eukaryotes.</title>
        <authorList>
            <person name="Spang A."/>
            <person name="Saw J.H."/>
            <person name="Jorgensen S.L."/>
            <person name="Zaremba-Niedzwiedzka K."/>
            <person name="Martijn J."/>
            <person name="Lind A.E."/>
            <person name="van Eijk R."/>
            <person name="Schleper C."/>
            <person name="Guy L."/>
            <person name="Ettema T.J."/>
        </authorList>
    </citation>
    <scope>NUCLEOTIDE SEQUENCE</scope>
</reference>
<keyword evidence="1" id="KW-0677">Repeat</keyword>
<evidence type="ECO:0000313" key="3">
    <source>
        <dbReference type="EMBL" id="KKK75076.1"/>
    </source>
</evidence>
<dbReference type="AlphaFoldDB" id="A0A0F9ASC1"/>
<feature type="domain" description="Teneurin-like YD-shell" evidence="2">
    <location>
        <begin position="120"/>
        <end position="338"/>
    </location>
</feature>
<gene>
    <name evidence="3" type="ORF">LCGC14_2877370</name>
</gene>
<protein>
    <recommendedName>
        <fullName evidence="2">Teneurin-like YD-shell domain-containing protein</fullName>
    </recommendedName>
</protein>
<dbReference type="InterPro" id="IPR031325">
    <property type="entry name" value="RHS_repeat"/>
</dbReference>